<dbReference type="InterPro" id="IPR019999">
    <property type="entry name" value="Anth_synth_I-like"/>
</dbReference>
<feature type="region of interest" description="Disordered" evidence="1">
    <location>
        <begin position="193"/>
        <end position="222"/>
    </location>
</feature>
<evidence type="ECO:0000313" key="4">
    <source>
        <dbReference type="EMBL" id="KAA5538935.1"/>
    </source>
</evidence>
<gene>
    <name evidence="4" type="ORF">FYK55_25900</name>
</gene>
<evidence type="ECO:0000256" key="1">
    <source>
        <dbReference type="SAM" id="MobiDB-lite"/>
    </source>
</evidence>
<keyword evidence="5" id="KW-1185">Reference proteome</keyword>
<dbReference type="Pfam" id="PF00425">
    <property type="entry name" value="Chorismate_bind"/>
    <property type="match status" value="1"/>
</dbReference>
<dbReference type="InterPro" id="IPR015890">
    <property type="entry name" value="Chorismate_C"/>
</dbReference>
<feature type="domain" description="Anthranilate synthase component I N-terminal" evidence="3">
    <location>
        <begin position="45"/>
        <end position="149"/>
    </location>
</feature>
<dbReference type="InterPro" id="IPR005801">
    <property type="entry name" value="ADC_synthase"/>
</dbReference>
<dbReference type="GO" id="GO:0000162">
    <property type="term" value="P:L-tryptophan biosynthetic process"/>
    <property type="evidence" value="ECO:0007669"/>
    <property type="project" value="TreeGrafter"/>
</dbReference>
<dbReference type="Gene3D" id="3.60.120.10">
    <property type="entry name" value="Anthranilate synthase"/>
    <property type="match status" value="1"/>
</dbReference>
<dbReference type="Pfam" id="PF04715">
    <property type="entry name" value="Anth_synt_I_N"/>
    <property type="match status" value="1"/>
</dbReference>
<evidence type="ECO:0000259" key="3">
    <source>
        <dbReference type="Pfam" id="PF04715"/>
    </source>
</evidence>
<evidence type="ECO:0000313" key="5">
    <source>
        <dbReference type="Proteomes" id="UP000324479"/>
    </source>
</evidence>
<sequence length="515" mass="55507">MTAEEVFGILAGSPGLMWLDSASSRFLHPKSTATGDHAPDPDAESVLTQLARYSFLSCDPVHRLVANLKDADPWDELARLESRLPKSVDTDLPPFQGGIAGLIGYEASRWLEPLALSGCDAGQTDDLPTPALWMGLYDWVIAFDHVQRRGWLVSQGFTAADLHGSSPPDHDARWHQANSRADEVLARLRGCSNTTKSQDGVTTSQDSDGLPGSIGGGPPSPLKGAATTWHGIVSSFSSEAFRAAVADIVRRIRNGDSFQVNLSQRLLAEATLAAPELYRRLREANPAPYAGYLDGGTFQVLSSSPEGFLQLRDGVLQTRPIKGTVPRTGDRDQDARLAEQLAASGKDRAENIMIVDLMRNDLSRVCEDDSVIVRQLCRVERYQFVQHLVSVVEGRLRPGQGAVDALRACFPGGSVTGAPKIEAMRTIAELEPHPRGPYCGSLGYIGCGGRSDFNILIRTITAAGGYWQIPVGGGITAQSQPSEEEAETWAKAVGMLRALPPPVLPRESNTPRGPE</sequence>
<accession>A0A5M6D1F9</accession>
<protein>
    <submittedName>
        <fullName evidence="4">Anthranilate synthase component I family protein</fullName>
    </submittedName>
</protein>
<feature type="compositionally biased region" description="Polar residues" evidence="1">
    <location>
        <begin position="193"/>
        <end position="207"/>
    </location>
</feature>
<reference evidence="4 5" key="1">
    <citation type="submission" date="2019-08" db="EMBL/GenBank/DDBJ databases">
        <authorList>
            <person name="Dhanesh K."/>
            <person name="Kumar G."/>
            <person name="Sasikala C."/>
            <person name="Venkata Ramana C."/>
        </authorList>
    </citation>
    <scope>NUCLEOTIDE SEQUENCE [LARGE SCALE GENOMIC DNA]</scope>
    <source>
        <strain evidence="4 5">JC645</strain>
    </source>
</reference>
<dbReference type="PANTHER" id="PTHR11236">
    <property type="entry name" value="AMINOBENZOATE/ANTHRANILATE SYNTHASE"/>
    <property type="match status" value="1"/>
</dbReference>
<dbReference type="Proteomes" id="UP000324479">
    <property type="component" value="Unassembled WGS sequence"/>
</dbReference>
<comment type="caution">
    <text evidence="4">The sequence shown here is derived from an EMBL/GenBank/DDBJ whole genome shotgun (WGS) entry which is preliminary data.</text>
</comment>
<dbReference type="GO" id="GO:0046820">
    <property type="term" value="F:4-amino-4-deoxychorismate synthase activity"/>
    <property type="evidence" value="ECO:0007669"/>
    <property type="project" value="TreeGrafter"/>
</dbReference>
<proteinExistence type="predicted"/>
<dbReference type="PRINTS" id="PR00095">
    <property type="entry name" value="ANTSNTHASEI"/>
</dbReference>
<dbReference type="SUPFAM" id="SSF56322">
    <property type="entry name" value="ADC synthase"/>
    <property type="match status" value="1"/>
</dbReference>
<dbReference type="InterPro" id="IPR006805">
    <property type="entry name" value="Anth_synth_I_N"/>
</dbReference>
<dbReference type="EMBL" id="VWOX01000024">
    <property type="protein sequence ID" value="KAA5538935.1"/>
    <property type="molecule type" value="Genomic_DNA"/>
</dbReference>
<organism evidence="4 5">
    <name type="scientific">Roseiconus nitratireducens</name>
    <dbReference type="NCBI Taxonomy" id="2605748"/>
    <lineage>
        <taxon>Bacteria</taxon>
        <taxon>Pseudomonadati</taxon>
        <taxon>Planctomycetota</taxon>
        <taxon>Planctomycetia</taxon>
        <taxon>Pirellulales</taxon>
        <taxon>Pirellulaceae</taxon>
        <taxon>Roseiconus</taxon>
    </lineage>
</organism>
<feature type="domain" description="Chorismate-utilising enzyme C-terminal" evidence="2">
    <location>
        <begin position="238"/>
        <end position="491"/>
    </location>
</feature>
<evidence type="ECO:0000259" key="2">
    <source>
        <dbReference type="Pfam" id="PF00425"/>
    </source>
</evidence>
<dbReference type="AlphaFoldDB" id="A0A5M6D1F9"/>
<dbReference type="PANTHER" id="PTHR11236:SF50">
    <property type="entry name" value="AMINODEOXYCHORISMATE SYNTHASE COMPONENT 1"/>
    <property type="match status" value="1"/>
</dbReference>
<name>A0A5M6D1F9_9BACT</name>